<evidence type="ECO:0000313" key="3">
    <source>
        <dbReference type="EMBL" id="EMF02449.1"/>
    </source>
</evidence>
<dbReference type="EMBL" id="AORZ01000002">
    <property type="protein sequence ID" value="EMF02449.1"/>
    <property type="molecule type" value="Genomic_DNA"/>
</dbReference>
<dbReference type="STRING" id="1223523.H340_01344"/>
<feature type="compositionally biased region" description="Low complexity" evidence="2">
    <location>
        <begin position="20"/>
        <end position="41"/>
    </location>
</feature>
<dbReference type="eggNOG" id="ENOG502ZM5Y">
    <property type="taxonomic scope" value="Bacteria"/>
</dbReference>
<evidence type="ECO:0008006" key="5">
    <source>
        <dbReference type="Google" id="ProtNLM"/>
    </source>
</evidence>
<organism evidence="3 4">
    <name type="scientific">Streptomyces mobaraensis (strain ATCC 29032 / DSM 40847 / JCM 4168 / NBRC 13819 / NCIMB 11159 / IPCR 16-22)</name>
    <dbReference type="NCBI Taxonomy" id="1223523"/>
    <lineage>
        <taxon>Bacteria</taxon>
        <taxon>Bacillati</taxon>
        <taxon>Actinomycetota</taxon>
        <taxon>Actinomycetes</taxon>
        <taxon>Kitasatosporales</taxon>
        <taxon>Streptomycetaceae</taxon>
        <taxon>Streptomyces</taxon>
    </lineage>
</organism>
<dbReference type="Proteomes" id="UP000011740">
    <property type="component" value="Unassembled WGS sequence"/>
</dbReference>
<accession>M3AB99</accession>
<proteinExistence type="predicted"/>
<feature type="region of interest" description="Disordered" evidence="2">
    <location>
        <begin position="1"/>
        <end position="45"/>
    </location>
</feature>
<dbReference type="RefSeq" id="WP_004938139.1">
    <property type="nucleotide sequence ID" value="NZ_AORZ01000002.1"/>
</dbReference>
<feature type="coiled-coil region" evidence="1">
    <location>
        <begin position="57"/>
        <end position="107"/>
    </location>
</feature>
<dbReference type="AlphaFoldDB" id="M3AB99"/>
<comment type="caution">
    <text evidence="3">The sequence shown here is derived from an EMBL/GenBank/DDBJ whole genome shotgun (WGS) entry which is preliminary data.</text>
</comment>
<keyword evidence="1" id="KW-0175">Coiled coil</keyword>
<dbReference type="PATRIC" id="fig|1223523.3.peg.271"/>
<reference evidence="3 4" key="1">
    <citation type="journal article" date="2013" name="Genome Announc.">
        <title>Whole-Genome Shotgun Assembly and Analysis of the Genome of Streptomyces mobaraensis DSM 40847, a Strain for Industrial Production of Microbial Transglutaminase.</title>
        <authorList>
            <person name="Yang H."/>
            <person name="He T."/>
            <person name="Wu W."/>
            <person name="Zhu W."/>
            <person name="Lu B."/>
            <person name="Sun W."/>
        </authorList>
    </citation>
    <scope>NUCLEOTIDE SEQUENCE [LARGE SCALE GENOMIC DNA]</scope>
    <source>
        <strain evidence="3 4">DSM 40847</strain>
    </source>
</reference>
<sequence>MTQEVTEVSETPAEVPEVAEGTTPVEETTNVVEAEPESPAEVAEEVKETIATGAGSEADFKERYEALAAEFESLKSKFSDTSSNDEADKIRAELDAATGRVAEVEQKLLRQTIANEFSLPAELVERLQGADYESIATDAKKLSAIVHAPRGLGKGGLDPSEKPFNPKGLVQAYRRGVNGGL</sequence>
<evidence type="ECO:0000313" key="4">
    <source>
        <dbReference type="Proteomes" id="UP000011740"/>
    </source>
</evidence>
<evidence type="ECO:0000256" key="2">
    <source>
        <dbReference type="SAM" id="MobiDB-lite"/>
    </source>
</evidence>
<name>M3AB99_STRM1</name>
<protein>
    <recommendedName>
        <fullName evidence="5">Scaffolding protein</fullName>
    </recommendedName>
</protein>
<evidence type="ECO:0000256" key="1">
    <source>
        <dbReference type="SAM" id="Coils"/>
    </source>
</evidence>
<gene>
    <name evidence="3" type="ORF">H340_01344</name>
</gene>